<evidence type="ECO:0000313" key="3">
    <source>
        <dbReference type="Proteomes" id="UP000001396"/>
    </source>
</evidence>
<accession>D3B6A3</accession>
<reference evidence="2 3" key="1">
    <citation type="journal article" date="2011" name="Genome Res.">
        <title>Phylogeny-wide analysis of social amoeba genomes highlights ancient origins for complex intercellular communication.</title>
        <authorList>
            <person name="Heidel A.J."/>
            <person name="Lawal H.M."/>
            <person name="Felder M."/>
            <person name="Schilde C."/>
            <person name="Helps N.R."/>
            <person name="Tunggal B."/>
            <person name="Rivero F."/>
            <person name="John U."/>
            <person name="Schleicher M."/>
            <person name="Eichinger L."/>
            <person name="Platzer M."/>
            <person name="Noegel A.A."/>
            <person name="Schaap P."/>
            <person name="Gloeckner G."/>
        </authorList>
    </citation>
    <scope>NUCLEOTIDE SEQUENCE [LARGE SCALE GENOMIC DNA]</scope>
    <source>
        <strain evidence="3">ATCC 26659 / Pp 5 / PN500</strain>
    </source>
</reference>
<sequence length="53" mass="5747">MLIQSLKNLSFNSSSDLLSSSYSKNVSHSSSVNGSQTTTQTTASFSKPFWAAW</sequence>
<comment type="caution">
    <text evidence="2">The sequence shown here is derived from an EMBL/GenBank/DDBJ whole genome shotgun (WGS) entry which is preliminary data.</text>
</comment>
<dbReference type="AlphaFoldDB" id="D3B6A3"/>
<dbReference type="InParanoid" id="D3B6A3"/>
<gene>
    <name evidence="2" type="ORF">PPL_03651</name>
</gene>
<evidence type="ECO:0000256" key="1">
    <source>
        <dbReference type="SAM" id="MobiDB-lite"/>
    </source>
</evidence>
<dbReference type="Proteomes" id="UP000001396">
    <property type="component" value="Unassembled WGS sequence"/>
</dbReference>
<feature type="compositionally biased region" description="Low complexity" evidence="1">
    <location>
        <begin position="1"/>
        <end position="46"/>
    </location>
</feature>
<name>D3B6A3_HETP5</name>
<protein>
    <submittedName>
        <fullName evidence="2">Uncharacterized protein</fullName>
    </submittedName>
</protein>
<dbReference type="RefSeq" id="XP_020434990.1">
    <property type="nucleotide sequence ID" value="XM_020574576.1"/>
</dbReference>
<dbReference type="GeneID" id="31359138"/>
<dbReference type="EMBL" id="ADBJ01000017">
    <property type="protein sequence ID" value="EFA82873.1"/>
    <property type="molecule type" value="Genomic_DNA"/>
</dbReference>
<evidence type="ECO:0000313" key="2">
    <source>
        <dbReference type="EMBL" id="EFA82873.1"/>
    </source>
</evidence>
<proteinExistence type="predicted"/>
<organism evidence="2 3">
    <name type="scientific">Heterostelium pallidum (strain ATCC 26659 / Pp 5 / PN500)</name>
    <name type="common">Cellular slime mold</name>
    <name type="synonym">Polysphondylium pallidum</name>
    <dbReference type="NCBI Taxonomy" id="670386"/>
    <lineage>
        <taxon>Eukaryota</taxon>
        <taxon>Amoebozoa</taxon>
        <taxon>Evosea</taxon>
        <taxon>Eumycetozoa</taxon>
        <taxon>Dictyostelia</taxon>
        <taxon>Acytosteliales</taxon>
        <taxon>Acytosteliaceae</taxon>
        <taxon>Heterostelium</taxon>
    </lineage>
</organism>
<keyword evidence="3" id="KW-1185">Reference proteome</keyword>
<feature type="region of interest" description="Disordered" evidence="1">
    <location>
        <begin position="1"/>
        <end position="53"/>
    </location>
</feature>